<dbReference type="EMBL" id="JAHRIQ010095265">
    <property type="protein sequence ID" value="MEQ2252560.1"/>
    <property type="molecule type" value="Genomic_DNA"/>
</dbReference>
<keyword evidence="2" id="KW-1185">Reference proteome</keyword>
<evidence type="ECO:0000313" key="1">
    <source>
        <dbReference type="EMBL" id="MEQ2252560.1"/>
    </source>
</evidence>
<accession>A0ABV0V7C4</accession>
<organism evidence="1 2">
    <name type="scientific">Ilyodon furcidens</name>
    <name type="common">goldbreast splitfin</name>
    <dbReference type="NCBI Taxonomy" id="33524"/>
    <lineage>
        <taxon>Eukaryota</taxon>
        <taxon>Metazoa</taxon>
        <taxon>Chordata</taxon>
        <taxon>Craniata</taxon>
        <taxon>Vertebrata</taxon>
        <taxon>Euteleostomi</taxon>
        <taxon>Actinopterygii</taxon>
        <taxon>Neopterygii</taxon>
        <taxon>Teleostei</taxon>
        <taxon>Neoteleostei</taxon>
        <taxon>Acanthomorphata</taxon>
        <taxon>Ovalentaria</taxon>
        <taxon>Atherinomorphae</taxon>
        <taxon>Cyprinodontiformes</taxon>
        <taxon>Goodeidae</taxon>
        <taxon>Ilyodon</taxon>
    </lineage>
</organism>
<comment type="caution">
    <text evidence="1">The sequence shown here is derived from an EMBL/GenBank/DDBJ whole genome shotgun (WGS) entry which is preliminary data.</text>
</comment>
<protein>
    <submittedName>
        <fullName evidence="1">Uncharacterized protein</fullName>
    </submittedName>
</protein>
<name>A0ABV0V7C4_9TELE</name>
<evidence type="ECO:0000313" key="2">
    <source>
        <dbReference type="Proteomes" id="UP001482620"/>
    </source>
</evidence>
<reference evidence="1 2" key="1">
    <citation type="submission" date="2021-06" db="EMBL/GenBank/DDBJ databases">
        <authorList>
            <person name="Palmer J.M."/>
        </authorList>
    </citation>
    <scope>NUCLEOTIDE SEQUENCE [LARGE SCALE GENOMIC DNA]</scope>
    <source>
        <strain evidence="2">if_2019</strain>
        <tissue evidence="1">Muscle</tissue>
    </source>
</reference>
<dbReference type="Proteomes" id="UP001482620">
    <property type="component" value="Unassembled WGS sequence"/>
</dbReference>
<gene>
    <name evidence="1" type="ORF">ILYODFUR_022988</name>
</gene>
<proteinExistence type="predicted"/>
<sequence>MLRGGGGDVSFTELFTFQMQHERLWDVQRFTQTQIRVVTQQWQRDLQELLDRALVTLQEAKHAHQEELEHHRDRQHQQDICFQLREKVSASFTFSLGLSVINTHLLVWIE</sequence>